<name>A0A1I0V0J9_9FIRM</name>
<dbReference type="RefSeq" id="WP_092869811.1">
    <property type="nucleotide sequence ID" value="NZ_FOJY01000001.1"/>
</dbReference>
<feature type="transmembrane region" description="Helical" evidence="1">
    <location>
        <begin position="63"/>
        <end position="83"/>
    </location>
</feature>
<accession>A0A1I0V0J9</accession>
<keyword evidence="1" id="KW-1133">Transmembrane helix</keyword>
<dbReference type="AlphaFoldDB" id="A0A1I0V0J9"/>
<sequence>METVLYHIVTWISIIHDKINTLNDAYEYNFSDKQLHFLVIGILGMILIFLIHPLFLSLAKSKHIMAITWIYVFTLIIVVNFAIEIGQGITHTGTMDFEDIEFGLLGFVVFFAVFDVFRLAIHYIVRLINGNLGDD</sequence>
<evidence type="ECO:0000313" key="2">
    <source>
        <dbReference type="EMBL" id="SFA69801.1"/>
    </source>
</evidence>
<proteinExistence type="predicted"/>
<protein>
    <submittedName>
        <fullName evidence="2">Uncharacterized protein</fullName>
    </submittedName>
</protein>
<reference evidence="2 3" key="1">
    <citation type="submission" date="2016-10" db="EMBL/GenBank/DDBJ databases">
        <authorList>
            <person name="de Groot N.N."/>
        </authorList>
    </citation>
    <scope>NUCLEOTIDE SEQUENCE [LARGE SCALE GENOMIC DNA]</scope>
    <source>
        <strain evidence="2 3">DSM 5522</strain>
    </source>
</reference>
<dbReference type="EMBL" id="FOJY01000001">
    <property type="protein sequence ID" value="SFA69801.1"/>
    <property type="molecule type" value="Genomic_DNA"/>
</dbReference>
<evidence type="ECO:0000313" key="3">
    <source>
        <dbReference type="Proteomes" id="UP000198838"/>
    </source>
</evidence>
<evidence type="ECO:0000256" key="1">
    <source>
        <dbReference type="SAM" id="Phobius"/>
    </source>
</evidence>
<gene>
    <name evidence="2" type="ORF">SAMN05216249_10188</name>
</gene>
<keyword evidence="1" id="KW-0472">Membrane</keyword>
<keyword evidence="3" id="KW-1185">Reference proteome</keyword>
<feature type="transmembrane region" description="Helical" evidence="1">
    <location>
        <begin position="103"/>
        <end position="125"/>
    </location>
</feature>
<keyword evidence="1" id="KW-0812">Transmembrane</keyword>
<organism evidence="2 3">
    <name type="scientific">Acetitomaculum ruminis DSM 5522</name>
    <dbReference type="NCBI Taxonomy" id="1120918"/>
    <lineage>
        <taxon>Bacteria</taxon>
        <taxon>Bacillati</taxon>
        <taxon>Bacillota</taxon>
        <taxon>Clostridia</taxon>
        <taxon>Lachnospirales</taxon>
        <taxon>Lachnospiraceae</taxon>
        <taxon>Acetitomaculum</taxon>
    </lineage>
</organism>
<dbReference type="OrthoDB" id="2868470at2"/>
<feature type="transmembrane region" description="Helical" evidence="1">
    <location>
        <begin position="35"/>
        <end position="56"/>
    </location>
</feature>
<dbReference type="Proteomes" id="UP000198838">
    <property type="component" value="Unassembled WGS sequence"/>
</dbReference>